<sequence>MSETILPAFLGEENEQAILQRMLSRVPEDIDKNEGSYIYDALAAVTAELAQLKAEMSQYINLGFASKTFGKYLDLRCQEHGLSRRNAVKAAGQVKIIGTPGTMVPTGTVVSTTADPLTNTRSVSFATTATATIAADGSVYVGIEAVEPGVKGNVSAGKINLMAIPVSGISSVINESTTTGGCDLESDSALLSRYLVKVQTPGTSGNKADYLNWALEVNGVGNAQVIPLWDGPGTVKVVLLDTESKPAGQAIVDTVQAYIAPEPARGERKAPVGADVTVVPAAAISLDISAAVECTGTKTLSDIRISFEKALQEYLKSIAFSSDPTARYVRIGSLLLDTEGVKDYSNLLVNGSESNAVVSEGQVAVMGTVNLSV</sequence>
<evidence type="ECO:0000313" key="6">
    <source>
        <dbReference type="Proteomes" id="UP001172911"/>
    </source>
</evidence>
<dbReference type="EMBL" id="JARPTC010000014">
    <property type="protein sequence ID" value="MDO7787515.1"/>
    <property type="molecule type" value="Genomic_DNA"/>
</dbReference>
<accession>A0AAW7ZFF8</accession>
<evidence type="ECO:0000259" key="2">
    <source>
        <dbReference type="Pfam" id="PF04865"/>
    </source>
</evidence>
<dbReference type="InterPro" id="IPR058531">
    <property type="entry name" value="Baseplate_J_M"/>
</dbReference>
<feature type="domain" description="Baseplate J-like C-terminal" evidence="4">
    <location>
        <begin position="287"/>
        <end position="371"/>
    </location>
</feature>
<proteinExistence type="inferred from homology"/>
<name>A0AAW7ZFF8_9FIRM</name>
<evidence type="ECO:0000259" key="4">
    <source>
        <dbReference type="Pfam" id="PF26079"/>
    </source>
</evidence>
<dbReference type="InterPro" id="IPR052399">
    <property type="entry name" value="Phage_Baseplate_Assmbl_Protein"/>
</dbReference>
<dbReference type="RefSeq" id="WP_304542661.1">
    <property type="nucleotide sequence ID" value="NZ_JARPTC010000014.1"/>
</dbReference>
<gene>
    <name evidence="5" type="ORF">P6N53_09815</name>
</gene>
<comment type="similarity">
    <text evidence="1">Belongs to the Mu gp47/PBSX XkdT family.</text>
</comment>
<evidence type="ECO:0000259" key="3">
    <source>
        <dbReference type="Pfam" id="PF26078"/>
    </source>
</evidence>
<dbReference type="PANTHER" id="PTHR37829">
    <property type="entry name" value="PHAGE-LIKE ELEMENT PBSX PROTEIN XKDT"/>
    <property type="match status" value="1"/>
</dbReference>
<dbReference type="InterPro" id="IPR058530">
    <property type="entry name" value="Baseplate_J-like_C"/>
</dbReference>
<evidence type="ECO:0000313" key="5">
    <source>
        <dbReference type="EMBL" id="MDO7787515.1"/>
    </source>
</evidence>
<dbReference type="InterPro" id="IPR006949">
    <property type="entry name" value="Barrel_Baseplate_J-like"/>
</dbReference>
<reference evidence="5" key="2">
    <citation type="submission" date="2023-03" db="EMBL/GenBank/DDBJ databases">
        <authorList>
            <person name="Zhang Z."/>
        </authorList>
    </citation>
    <scope>NUCLEOTIDE SEQUENCE</scope>
    <source>
        <strain evidence="5">DSA</strain>
    </source>
</reference>
<feature type="domain" description="Baseplate protein J-like barrel" evidence="2">
    <location>
        <begin position="94"/>
        <end position="181"/>
    </location>
</feature>
<dbReference type="PANTHER" id="PTHR37829:SF3">
    <property type="entry name" value="PROTEIN JAYE-RELATED"/>
    <property type="match status" value="1"/>
</dbReference>
<comment type="caution">
    <text evidence="5">The sequence shown here is derived from an EMBL/GenBank/DDBJ whole genome shotgun (WGS) entry which is preliminary data.</text>
</comment>
<dbReference type="Pfam" id="PF26078">
    <property type="entry name" value="Baseplate_J_M"/>
    <property type="match status" value="1"/>
</dbReference>
<organism evidence="5 6">
    <name type="scientific">Desulforamulus aquiferis</name>
    <dbReference type="NCBI Taxonomy" id="1397668"/>
    <lineage>
        <taxon>Bacteria</taxon>
        <taxon>Bacillati</taxon>
        <taxon>Bacillota</taxon>
        <taxon>Clostridia</taxon>
        <taxon>Eubacteriales</taxon>
        <taxon>Peptococcaceae</taxon>
        <taxon>Desulforamulus</taxon>
    </lineage>
</organism>
<evidence type="ECO:0000256" key="1">
    <source>
        <dbReference type="ARBA" id="ARBA00038087"/>
    </source>
</evidence>
<dbReference type="Pfam" id="PF04865">
    <property type="entry name" value="Baseplate_J"/>
    <property type="match status" value="1"/>
</dbReference>
<protein>
    <submittedName>
        <fullName evidence="5">Baseplate J/gp47 family protein</fullName>
    </submittedName>
</protein>
<feature type="domain" description="Baseplate J-like central" evidence="3">
    <location>
        <begin position="203"/>
        <end position="280"/>
    </location>
</feature>
<keyword evidence="6" id="KW-1185">Reference proteome</keyword>
<reference evidence="5" key="1">
    <citation type="journal article" date="2023" name="J. Hazard. Mater.">
        <title>Anaerobic biodegradation of pyrene and benzo[a]pyrene by a new sulfate-reducing Desulforamulus aquiferis strain DSA.</title>
        <authorList>
            <person name="Zhang Z."/>
            <person name="Sun J."/>
            <person name="Gong X."/>
            <person name="Wang C."/>
            <person name="Wang H."/>
        </authorList>
    </citation>
    <scope>NUCLEOTIDE SEQUENCE</scope>
    <source>
        <strain evidence="5">DSA</strain>
    </source>
</reference>
<dbReference type="Pfam" id="PF26079">
    <property type="entry name" value="Baseplate_J_C"/>
    <property type="match status" value="1"/>
</dbReference>
<dbReference type="AlphaFoldDB" id="A0AAW7ZFF8"/>
<dbReference type="Proteomes" id="UP001172911">
    <property type="component" value="Unassembled WGS sequence"/>
</dbReference>